<keyword evidence="1" id="KW-0378">Hydrolase</keyword>
<dbReference type="GO" id="GO:0016787">
    <property type="term" value="F:hydrolase activity"/>
    <property type="evidence" value="ECO:0007669"/>
    <property type="project" value="UniProtKB-KW"/>
</dbReference>
<name>A0ABT0XMZ2_9BACI</name>
<proteinExistence type="predicted"/>
<dbReference type="InterPro" id="IPR038128">
    <property type="entry name" value="Gamma_PGA_hydro_sf"/>
</dbReference>
<dbReference type="RefSeq" id="WP_251609374.1">
    <property type="nucleotide sequence ID" value="NZ_JAMQJY010000002.1"/>
</dbReference>
<protein>
    <submittedName>
        <fullName evidence="1">Poly-gamma-glutamate hydrolase family protein</fullName>
    </submittedName>
</protein>
<accession>A0ABT0XMZ2</accession>
<reference evidence="1" key="1">
    <citation type="submission" date="2022-06" db="EMBL/GenBank/DDBJ databases">
        <title>Alkalicoccobacillus porphyridii sp. nov., isolated from a marine red alga, Porphyridium purpureum and reclassification of Shouchella plakortidis and Shouchella gibsonii as Alkalicoccobacillus plakortidis comb. nov. and Alkalicoccobacillus gibsonii comb. nov.</title>
        <authorList>
            <person name="Kim K.H."/>
            <person name="Lee J.K."/>
            <person name="Han D.M."/>
            <person name="Baek J.H."/>
            <person name="Jeon C.O."/>
        </authorList>
    </citation>
    <scope>NUCLEOTIDE SEQUENCE</scope>
    <source>
        <strain evidence="1">DSM 19153</strain>
    </source>
</reference>
<dbReference type="InterPro" id="IPR008585">
    <property type="entry name" value="Gamma_PGA_hydro"/>
</dbReference>
<gene>
    <name evidence="1" type="ORF">NDM98_14745</name>
</gene>
<evidence type="ECO:0000313" key="2">
    <source>
        <dbReference type="Proteomes" id="UP001203665"/>
    </source>
</evidence>
<evidence type="ECO:0000313" key="1">
    <source>
        <dbReference type="EMBL" id="MCM2676602.1"/>
    </source>
</evidence>
<dbReference type="Proteomes" id="UP001203665">
    <property type="component" value="Unassembled WGS sequence"/>
</dbReference>
<dbReference type="EMBL" id="JAMQJY010000002">
    <property type="protein sequence ID" value="MCM2676602.1"/>
    <property type="molecule type" value="Genomic_DNA"/>
</dbReference>
<comment type="caution">
    <text evidence="1">The sequence shown here is derived from an EMBL/GenBank/DDBJ whole genome shotgun (WGS) entry which is preliminary data.</text>
</comment>
<dbReference type="Gene3D" id="3.40.630.100">
    <property type="entry name" value="Poly-gamma-glutamate hydrolase, zinc-binding motif"/>
    <property type="match status" value="1"/>
</dbReference>
<dbReference type="Pfam" id="PF05908">
    <property type="entry name" value="Gamma_PGA_hydro"/>
    <property type="match status" value="1"/>
</dbReference>
<keyword evidence="2" id="KW-1185">Reference proteome</keyword>
<organism evidence="1 2">
    <name type="scientific">Alkalicoccobacillus plakortidis</name>
    <dbReference type="NCBI Taxonomy" id="444060"/>
    <lineage>
        <taxon>Bacteria</taxon>
        <taxon>Bacillati</taxon>
        <taxon>Bacillota</taxon>
        <taxon>Bacilli</taxon>
        <taxon>Bacillales</taxon>
        <taxon>Bacillaceae</taxon>
        <taxon>Alkalicoccobacillus</taxon>
    </lineage>
</organism>
<sequence>MNDLYQNIEELKRDNEIGRDYQIRYQTKQSTILFKAIHGGGIEPGTSELAEYSAADRDSFYCFEGIRSSGNANLHITSVHFDEPQCLDLVAASSYTISYHGYSGGSEMNTIVGGLDYKLRAAIAEELLAAGFQAEEAIAAHQIGGSHPENIVNKNQRGKGVQLEISYQQRLLLFERFTAPGRRETKNELFSKYVAAVLRAVDRFV</sequence>